<comment type="caution">
    <text evidence="18">The sequence shown here is derived from an EMBL/GenBank/DDBJ whole genome shotgun (WGS) entry which is preliminary data.</text>
</comment>
<evidence type="ECO:0000256" key="12">
    <source>
        <dbReference type="ARBA" id="ARBA00023125"/>
    </source>
</evidence>
<dbReference type="InterPro" id="IPR017871">
    <property type="entry name" value="ABC_transporter-like_CS"/>
</dbReference>
<dbReference type="Gene3D" id="3.40.50.300">
    <property type="entry name" value="P-loop containing nucleotide triphosphate hydrolases"/>
    <property type="match status" value="2"/>
</dbReference>
<comment type="subcellular location">
    <subcellularLocation>
        <location evidence="1">Cytoplasm</location>
    </subcellularLocation>
</comment>
<dbReference type="InterPro" id="IPR003439">
    <property type="entry name" value="ABC_transporter-like_ATP-bd"/>
</dbReference>
<dbReference type="Pfam" id="PF17755">
    <property type="entry name" value="UvrA_DNA-bind"/>
    <property type="match status" value="1"/>
</dbReference>
<keyword evidence="2" id="KW-0963">Cytoplasm</keyword>
<evidence type="ECO:0000256" key="1">
    <source>
        <dbReference type="ARBA" id="ARBA00004496"/>
    </source>
</evidence>
<feature type="domain" description="ABC transporter" evidence="17">
    <location>
        <begin position="491"/>
        <end position="811"/>
    </location>
</feature>
<dbReference type="EMBL" id="BAAAHK010000017">
    <property type="protein sequence ID" value="GAA0954774.1"/>
    <property type="molecule type" value="Genomic_DNA"/>
</dbReference>
<keyword evidence="13" id="KW-0234">DNA repair</keyword>
<dbReference type="Gene3D" id="1.10.8.280">
    <property type="entry name" value="ABC transporter ATPase domain-like"/>
    <property type="match status" value="1"/>
</dbReference>
<keyword evidence="8" id="KW-0863">Zinc-finger</keyword>
<sequence length="820" mass="87128">MHWGEQVAVRGARVHNLKSVDIDVPLRQLVALTGVSGSGKSSLALGVLYAEGSRRYLEALSSYTRRRLSQAARADVDAVDGVPAAIALHQRPAVPGVRSTFGTSTELLNSLRLMYSRLGVHLCPNGHRVQPTLEIASTAHLTCPECGERFEVPGAESFAFNSDGACETCAGTGETRQIDQEALVPDESLSIADGAVAAWASFGAGLLPQVVAQLGVRVDVPFRELTPAERELVLNGEETKRTVVVTSKKGNAFELNAAYRNANRVIEDALANAQSEKSLTRLDRFVHIAECPSCGGSRLNERARSVPLNGVTLDEISTWSLDRTTTFVRSLPAAAPAELTRMAAQIVDAFIPTAEHLLGLGLGYLSLGRASRTLSTGELQRVQLSRTLRSSATGLLYVLDEPSIGLHPSNIDALMAVARRLVETGNSVVLVDHDVRVLRHADWLIEIGPGAGAHGGEIVATGTVEDLSKSSASVIGGFLSGEEPAVVRPRVAVDDVFEHGRIHLETAPRFTLKALEASFPLLRLTAVTGVSGSGKTTLVLDSLAPALLGQAPKHVRHLDAGGINRTVIVDAVPIGRNVRSTVATYSGVLDDLRRAFAGTPEAVSRGLKAADFSYNTGSLRCPQCDGTGQISLDVQFLPDVDIPCPVCEGRRYNPDCDTITLDGLTMAGALALTVEQARSKFTGLRKMQARLRTLDEVGLGYLILGEATPALSGGEAQRLKLIADLEKPQQGTLFIFDEPSVGLHPADIRVLLTVFDRLITAGATVIVIEHDLDMIANADHVIDLGPGGGTDGGRIVAATTPTLLTQAPESLTGQYLRDVL</sequence>
<evidence type="ECO:0000256" key="2">
    <source>
        <dbReference type="ARBA" id="ARBA00022490"/>
    </source>
</evidence>
<keyword evidence="5" id="KW-0547">Nucleotide-binding</keyword>
<keyword evidence="9" id="KW-0862">Zinc</keyword>
<keyword evidence="11" id="KW-0267">Excision nuclease</keyword>
<protein>
    <recommendedName>
        <fullName evidence="15">UvrABC system protein A</fullName>
    </recommendedName>
    <alternativeName>
        <fullName evidence="16">Excinuclease ABC subunit A</fullName>
    </alternativeName>
</protein>
<dbReference type="RefSeq" id="WP_343977923.1">
    <property type="nucleotide sequence ID" value="NZ_BAAAHK010000017.1"/>
</dbReference>
<evidence type="ECO:0000256" key="5">
    <source>
        <dbReference type="ARBA" id="ARBA00022741"/>
    </source>
</evidence>
<evidence type="ECO:0000313" key="18">
    <source>
        <dbReference type="EMBL" id="GAA0954774.1"/>
    </source>
</evidence>
<gene>
    <name evidence="18" type="ORF">GCM10009554_61070</name>
</gene>
<organism evidence="18 19">
    <name type="scientific">Kribbella koreensis</name>
    <dbReference type="NCBI Taxonomy" id="57909"/>
    <lineage>
        <taxon>Bacteria</taxon>
        <taxon>Bacillati</taxon>
        <taxon>Actinomycetota</taxon>
        <taxon>Actinomycetes</taxon>
        <taxon>Propionibacteriales</taxon>
        <taxon>Kribbellaceae</taxon>
        <taxon>Kribbella</taxon>
    </lineage>
</organism>
<accession>A0ABN1RC96</accession>
<evidence type="ECO:0000256" key="6">
    <source>
        <dbReference type="ARBA" id="ARBA00022763"/>
    </source>
</evidence>
<dbReference type="InterPro" id="IPR027417">
    <property type="entry name" value="P-loop_NTPase"/>
</dbReference>
<evidence type="ECO:0000256" key="4">
    <source>
        <dbReference type="ARBA" id="ARBA00022737"/>
    </source>
</evidence>
<dbReference type="InterPro" id="IPR041552">
    <property type="entry name" value="UvrA_DNA-bd"/>
</dbReference>
<keyword evidence="4" id="KW-0677">Repeat</keyword>
<keyword evidence="3" id="KW-0479">Metal-binding</keyword>
<keyword evidence="12" id="KW-0238">DNA-binding</keyword>
<comment type="similarity">
    <text evidence="14">Belongs to the ABC transporter superfamily. UvrA family.</text>
</comment>
<evidence type="ECO:0000256" key="16">
    <source>
        <dbReference type="ARBA" id="ARBA00042156"/>
    </source>
</evidence>
<evidence type="ECO:0000256" key="11">
    <source>
        <dbReference type="ARBA" id="ARBA00022881"/>
    </source>
</evidence>
<evidence type="ECO:0000259" key="17">
    <source>
        <dbReference type="PROSITE" id="PS50893"/>
    </source>
</evidence>
<keyword evidence="19" id="KW-1185">Reference proteome</keyword>
<evidence type="ECO:0000256" key="10">
    <source>
        <dbReference type="ARBA" id="ARBA00022840"/>
    </source>
</evidence>
<evidence type="ECO:0000256" key="9">
    <source>
        <dbReference type="ARBA" id="ARBA00022833"/>
    </source>
</evidence>
<proteinExistence type="inferred from homology"/>
<evidence type="ECO:0000256" key="15">
    <source>
        <dbReference type="ARBA" id="ARBA00039316"/>
    </source>
</evidence>
<dbReference type="PANTHER" id="PTHR43152:SF1">
    <property type="entry name" value="UVRA PROTEIN"/>
    <property type="match status" value="1"/>
</dbReference>
<evidence type="ECO:0000313" key="19">
    <source>
        <dbReference type="Proteomes" id="UP001500542"/>
    </source>
</evidence>
<evidence type="ECO:0000256" key="7">
    <source>
        <dbReference type="ARBA" id="ARBA00022769"/>
    </source>
</evidence>
<evidence type="ECO:0000256" key="14">
    <source>
        <dbReference type="ARBA" id="ARBA00038000"/>
    </source>
</evidence>
<reference evidence="18 19" key="1">
    <citation type="journal article" date="2019" name="Int. J. Syst. Evol. Microbiol.">
        <title>The Global Catalogue of Microorganisms (GCM) 10K type strain sequencing project: providing services to taxonomists for standard genome sequencing and annotation.</title>
        <authorList>
            <consortium name="The Broad Institute Genomics Platform"/>
            <consortium name="The Broad Institute Genome Sequencing Center for Infectious Disease"/>
            <person name="Wu L."/>
            <person name="Ma J."/>
        </authorList>
    </citation>
    <scope>NUCLEOTIDE SEQUENCE [LARGE SCALE GENOMIC DNA]</scope>
    <source>
        <strain evidence="18 19">JCM 10977</strain>
    </source>
</reference>
<keyword evidence="6" id="KW-0227">DNA damage</keyword>
<name>A0ABN1RC96_9ACTN</name>
<evidence type="ECO:0000256" key="8">
    <source>
        <dbReference type="ARBA" id="ARBA00022771"/>
    </source>
</evidence>
<keyword evidence="10" id="KW-0067">ATP-binding</keyword>
<dbReference type="PROSITE" id="PS50893">
    <property type="entry name" value="ABC_TRANSPORTER_2"/>
    <property type="match status" value="1"/>
</dbReference>
<dbReference type="PANTHER" id="PTHR43152">
    <property type="entry name" value="UVRABC SYSTEM PROTEIN A"/>
    <property type="match status" value="1"/>
</dbReference>
<dbReference type="PROSITE" id="PS00211">
    <property type="entry name" value="ABC_TRANSPORTER_1"/>
    <property type="match status" value="1"/>
</dbReference>
<dbReference type="SUPFAM" id="SSF52540">
    <property type="entry name" value="P-loop containing nucleoside triphosphate hydrolases"/>
    <property type="match status" value="2"/>
</dbReference>
<evidence type="ECO:0000256" key="3">
    <source>
        <dbReference type="ARBA" id="ARBA00022723"/>
    </source>
</evidence>
<keyword evidence="7" id="KW-0228">DNA excision</keyword>
<evidence type="ECO:0000256" key="13">
    <source>
        <dbReference type="ARBA" id="ARBA00023204"/>
    </source>
</evidence>
<dbReference type="Proteomes" id="UP001500542">
    <property type="component" value="Unassembled WGS sequence"/>
</dbReference>
<dbReference type="Gene3D" id="1.20.1580.10">
    <property type="entry name" value="ABC transporter ATPase like domain"/>
    <property type="match status" value="2"/>
</dbReference>